<dbReference type="STRING" id="595670.SAMN05421643_12420"/>
<organism evidence="1 2">
    <name type="scientific">Acinetobacter kyonggiensis</name>
    <dbReference type="NCBI Taxonomy" id="595670"/>
    <lineage>
        <taxon>Bacteria</taxon>
        <taxon>Pseudomonadati</taxon>
        <taxon>Pseudomonadota</taxon>
        <taxon>Gammaproteobacteria</taxon>
        <taxon>Moraxellales</taxon>
        <taxon>Moraxellaceae</taxon>
        <taxon>Acinetobacter</taxon>
    </lineage>
</organism>
<dbReference type="EMBL" id="FNPK01000024">
    <property type="protein sequence ID" value="SDY72753.1"/>
    <property type="molecule type" value="Genomic_DNA"/>
</dbReference>
<dbReference type="AlphaFoldDB" id="A0A1H3M814"/>
<gene>
    <name evidence="1" type="ORF">SAMN05421643_12420</name>
</gene>
<name>A0A1H3M814_9GAMM</name>
<protein>
    <submittedName>
        <fullName evidence="1">Uncharacterized protein</fullName>
    </submittedName>
</protein>
<proteinExistence type="predicted"/>
<evidence type="ECO:0000313" key="2">
    <source>
        <dbReference type="Proteomes" id="UP000199035"/>
    </source>
</evidence>
<dbReference type="Proteomes" id="UP000199035">
    <property type="component" value="Unassembled WGS sequence"/>
</dbReference>
<dbReference type="RefSeq" id="WP_075696603.1">
    <property type="nucleotide sequence ID" value="NZ_FNPK01000024.1"/>
</dbReference>
<sequence>MASKHSNQKKYAKAKFDSHQVTLTPYPPLSKIYNCYAQILKAAKLPSIYQPDIKLLYPSKISENEFFVLDNFLLLYTSKTQSLSINARYIVQTDIDLPLLKYQLSTRLFKLITELKIDIKCINPNSVLHTFNASLSKHAIYDLNALHSEKPRCELSLDLLAKLIGCSRNQLLYQQKQIHSSYTDKIQQLTQKCAALKHLEPNPELFWRAQHAN</sequence>
<accession>A0A1H3M814</accession>
<keyword evidence="2" id="KW-1185">Reference proteome</keyword>
<evidence type="ECO:0000313" key="1">
    <source>
        <dbReference type="EMBL" id="SDY72753.1"/>
    </source>
</evidence>
<reference evidence="2" key="1">
    <citation type="submission" date="2016-10" db="EMBL/GenBank/DDBJ databases">
        <authorList>
            <person name="Varghese N."/>
            <person name="Submissions S."/>
        </authorList>
    </citation>
    <scope>NUCLEOTIDE SEQUENCE [LARGE SCALE GENOMIC DNA]</scope>
    <source>
        <strain evidence="2">ANC 5109</strain>
    </source>
</reference>